<protein>
    <recommendedName>
        <fullName evidence="7">Gamma-glutamyl phosphate reductase</fullName>
        <shortName evidence="7">GPR</shortName>
        <ecNumber evidence="7">1.2.1.41</ecNumber>
    </recommendedName>
    <alternativeName>
        <fullName evidence="7">Glutamate-5-semialdehyde dehydrogenase</fullName>
    </alternativeName>
    <alternativeName>
        <fullName evidence="7">Glutamyl-gamma-semialdehyde dehydrogenase</fullName>
        <shortName evidence="7">GSA dehydrogenase</shortName>
    </alternativeName>
</protein>
<evidence type="ECO:0000259" key="8">
    <source>
        <dbReference type="Pfam" id="PF00171"/>
    </source>
</evidence>
<keyword evidence="2 7" id="KW-0028">Amino-acid biosynthesis</keyword>
<dbReference type="InterPro" id="IPR016162">
    <property type="entry name" value="Ald_DH_N"/>
</dbReference>
<evidence type="ECO:0000256" key="5">
    <source>
        <dbReference type="ARBA" id="ARBA00023002"/>
    </source>
</evidence>
<comment type="function">
    <text evidence="7">Catalyzes the NADPH-dependent reduction of L-glutamate 5-phosphate into L-glutamate 5-semialdehyde and phosphate. The product spontaneously undergoes cyclization to form 1-pyrroline-5-carboxylate.</text>
</comment>
<dbReference type="OrthoDB" id="9809970at2"/>
<dbReference type="Gene3D" id="3.40.309.10">
    <property type="entry name" value="Aldehyde Dehydrogenase, Chain A, domain 2"/>
    <property type="match status" value="1"/>
</dbReference>
<dbReference type="GO" id="GO:0004350">
    <property type="term" value="F:glutamate-5-semialdehyde dehydrogenase activity"/>
    <property type="evidence" value="ECO:0007669"/>
    <property type="project" value="UniProtKB-UniRule"/>
</dbReference>
<evidence type="ECO:0000256" key="1">
    <source>
        <dbReference type="ARBA" id="ARBA00004985"/>
    </source>
</evidence>
<organism evidence="9 10">
    <name type="scientific">Cryobacterium frigoriphilum</name>
    <dbReference type="NCBI Taxonomy" id="1259150"/>
    <lineage>
        <taxon>Bacteria</taxon>
        <taxon>Bacillati</taxon>
        <taxon>Actinomycetota</taxon>
        <taxon>Actinomycetes</taxon>
        <taxon>Micrococcales</taxon>
        <taxon>Microbacteriaceae</taxon>
        <taxon>Cryobacterium</taxon>
    </lineage>
</organism>
<dbReference type="SUPFAM" id="SSF53720">
    <property type="entry name" value="ALDH-like"/>
    <property type="match status" value="1"/>
</dbReference>
<keyword evidence="7" id="KW-0963">Cytoplasm</keyword>
<dbReference type="PIRSF" id="PIRSF000151">
    <property type="entry name" value="GPR"/>
    <property type="match status" value="1"/>
</dbReference>
<dbReference type="FunFam" id="3.40.309.10:FF:000006">
    <property type="entry name" value="Gamma-glutamyl phosphate reductase"/>
    <property type="match status" value="1"/>
</dbReference>
<evidence type="ECO:0000256" key="7">
    <source>
        <dbReference type="HAMAP-Rule" id="MF_00412"/>
    </source>
</evidence>
<evidence type="ECO:0000256" key="3">
    <source>
        <dbReference type="ARBA" id="ARBA00022650"/>
    </source>
</evidence>
<dbReference type="Proteomes" id="UP000297447">
    <property type="component" value="Unassembled WGS sequence"/>
</dbReference>
<evidence type="ECO:0000256" key="6">
    <source>
        <dbReference type="ARBA" id="ARBA00049024"/>
    </source>
</evidence>
<dbReference type="PANTHER" id="PTHR11063">
    <property type="entry name" value="GLUTAMATE SEMIALDEHYDE DEHYDROGENASE"/>
    <property type="match status" value="1"/>
</dbReference>
<keyword evidence="4 7" id="KW-0521">NADP</keyword>
<proteinExistence type="inferred from homology"/>
<dbReference type="EC" id="1.2.1.41" evidence="7"/>
<dbReference type="InterPro" id="IPR020593">
    <property type="entry name" value="G-glutamylP_reductase_CS"/>
</dbReference>
<keyword evidence="10" id="KW-1185">Reference proteome</keyword>
<keyword evidence="5 7" id="KW-0560">Oxidoreductase</keyword>
<comment type="subcellular location">
    <subcellularLocation>
        <location evidence="7">Cytoplasm</location>
    </subcellularLocation>
</comment>
<dbReference type="GO" id="GO:0050661">
    <property type="term" value="F:NADP binding"/>
    <property type="evidence" value="ECO:0007669"/>
    <property type="project" value="InterPro"/>
</dbReference>
<comment type="catalytic activity">
    <reaction evidence="6 7">
        <text>L-glutamate 5-semialdehyde + phosphate + NADP(+) = L-glutamyl 5-phosphate + NADPH + H(+)</text>
        <dbReference type="Rhea" id="RHEA:19541"/>
        <dbReference type="ChEBI" id="CHEBI:15378"/>
        <dbReference type="ChEBI" id="CHEBI:43474"/>
        <dbReference type="ChEBI" id="CHEBI:57783"/>
        <dbReference type="ChEBI" id="CHEBI:58066"/>
        <dbReference type="ChEBI" id="CHEBI:58274"/>
        <dbReference type="ChEBI" id="CHEBI:58349"/>
        <dbReference type="EC" id="1.2.1.41"/>
    </reaction>
</comment>
<sequence length="422" mass="44125">MLQPLTEIAPLTPTLEAARRASLKLASAPTEVKNRALAAIAGGLRTNSAAIIEANEVDLANGVAKAISAGLLDRLTLDAARIAALADAVEAIIGLTDPIGTVVRGSSLPNGIKISQVRVPFGVVGVIYEARPNVTVDIAAIALKSGNAAVLRGGSAAENTNRVLVAVVQAAIESAGLPAESVQTIDPFGRAGATELMKSRGYVDVLIPRGSANLINTVVTESTVPVIETGAGVVHVYLDESAPEQWAIDIVHNSKTHRPSVCNALETLLVHRHAAARLLPAVLDKLTASGVTIHADARARSLYPAAVPATEEDWSTEYMSLDISVKIVDSLDEAIAHIRRYSTGHTESIVTNDLANAERFLSEVDSASVMVNTSTRFTDGGEFGFGAEVGISTQKLHARGPMGLPELTSTKWVVRGSGQVRA</sequence>
<dbReference type="NCBIfam" id="TIGR00407">
    <property type="entry name" value="proA"/>
    <property type="match status" value="1"/>
</dbReference>
<dbReference type="InterPro" id="IPR015590">
    <property type="entry name" value="Aldehyde_DH_dom"/>
</dbReference>
<dbReference type="InterPro" id="IPR012134">
    <property type="entry name" value="Glu-5-SA_DH"/>
</dbReference>
<dbReference type="CDD" id="cd07079">
    <property type="entry name" value="ALDH_F18-19_ProA-GPR"/>
    <property type="match status" value="1"/>
</dbReference>
<comment type="caution">
    <text evidence="9">The sequence shown here is derived from an EMBL/GenBank/DDBJ whole genome shotgun (WGS) entry which is preliminary data.</text>
</comment>
<evidence type="ECO:0000256" key="4">
    <source>
        <dbReference type="ARBA" id="ARBA00022857"/>
    </source>
</evidence>
<dbReference type="PANTHER" id="PTHR11063:SF8">
    <property type="entry name" value="DELTA-1-PYRROLINE-5-CARBOXYLATE SYNTHASE"/>
    <property type="match status" value="1"/>
</dbReference>
<dbReference type="HAMAP" id="MF_00412">
    <property type="entry name" value="ProA"/>
    <property type="match status" value="1"/>
</dbReference>
<dbReference type="UniPathway" id="UPA00098">
    <property type="reaction ID" value="UER00360"/>
</dbReference>
<comment type="pathway">
    <text evidence="1 7">Amino-acid biosynthesis; L-proline biosynthesis; L-glutamate 5-semialdehyde from L-glutamate: step 2/2.</text>
</comment>
<dbReference type="GO" id="GO:0055129">
    <property type="term" value="P:L-proline biosynthetic process"/>
    <property type="evidence" value="ECO:0007669"/>
    <property type="project" value="UniProtKB-UniRule"/>
</dbReference>
<dbReference type="EMBL" id="SOHE01000013">
    <property type="protein sequence ID" value="TFD55123.1"/>
    <property type="molecule type" value="Genomic_DNA"/>
</dbReference>
<dbReference type="AlphaFoldDB" id="A0A4R9AA90"/>
<comment type="similarity">
    <text evidence="7">Belongs to the gamma-glutamyl phosphate reductase family.</text>
</comment>
<accession>A0A4R9AA90</accession>
<evidence type="ECO:0000256" key="2">
    <source>
        <dbReference type="ARBA" id="ARBA00022605"/>
    </source>
</evidence>
<dbReference type="Gene3D" id="3.40.605.10">
    <property type="entry name" value="Aldehyde Dehydrogenase, Chain A, domain 1"/>
    <property type="match status" value="1"/>
</dbReference>
<keyword evidence="3 7" id="KW-0641">Proline biosynthesis</keyword>
<dbReference type="InterPro" id="IPR016161">
    <property type="entry name" value="Ald_DH/histidinol_DH"/>
</dbReference>
<feature type="domain" description="Aldehyde dehydrogenase" evidence="8">
    <location>
        <begin position="15"/>
        <end position="288"/>
    </location>
</feature>
<evidence type="ECO:0000313" key="9">
    <source>
        <dbReference type="EMBL" id="TFD55123.1"/>
    </source>
</evidence>
<feature type="domain" description="Aldehyde dehydrogenase" evidence="8">
    <location>
        <begin position="323"/>
        <end position="413"/>
    </location>
</feature>
<dbReference type="PROSITE" id="PS01223">
    <property type="entry name" value="PROA"/>
    <property type="match status" value="1"/>
</dbReference>
<evidence type="ECO:0000313" key="10">
    <source>
        <dbReference type="Proteomes" id="UP000297447"/>
    </source>
</evidence>
<dbReference type="InterPro" id="IPR016163">
    <property type="entry name" value="Ald_DH_C"/>
</dbReference>
<gene>
    <name evidence="7" type="primary">proA</name>
    <name evidence="9" type="ORF">E3T55_01480</name>
</gene>
<dbReference type="GO" id="GO:0005737">
    <property type="term" value="C:cytoplasm"/>
    <property type="evidence" value="ECO:0007669"/>
    <property type="project" value="UniProtKB-SubCell"/>
</dbReference>
<dbReference type="Pfam" id="PF00171">
    <property type="entry name" value="Aldedh"/>
    <property type="match status" value="2"/>
</dbReference>
<dbReference type="RefSeq" id="WP_134517809.1">
    <property type="nucleotide sequence ID" value="NZ_SOHE01000013.1"/>
</dbReference>
<dbReference type="InterPro" id="IPR000965">
    <property type="entry name" value="GPR_dom"/>
</dbReference>
<dbReference type="NCBIfam" id="NF001221">
    <property type="entry name" value="PRK00197.1"/>
    <property type="match status" value="1"/>
</dbReference>
<reference evidence="9 10" key="1">
    <citation type="submission" date="2019-03" db="EMBL/GenBank/DDBJ databases">
        <title>Genomics of glacier-inhabiting Cryobacterium strains.</title>
        <authorList>
            <person name="Liu Q."/>
            <person name="Xin Y.-H."/>
        </authorList>
    </citation>
    <scope>NUCLEOTIDE SEQUENCE [LARGE SCALE GENOMIC DNA]</scope>
    <source>
        <strain evidence="9 10">Hh14</strain>
    </source>
</reference>
<name>A0A4R9AA90_9MICO</name>